<evidence type="ECO:0000313" key="2">
    <source>
        <dbReference type="EMBL" id="KIL54941.1"/>
    </source>
</evidence>
<protein>
    <submittedName>
        <fullName evidence="2">Uncharacterized protein</fullName>
    </submittedName>
</protein>
<proteinExistence type="predicted"/>
<reference evidence="2 3" key="1">
    <citation type="submission" date="2014-04" db="EMBL/GenBank/DDBJ databases">
        <title>Evolutionary Origins and Diversification of the Mycorrhizal Mutualists.</title>
        <authorList>
            <consortium name="DOE Joint Genome Institute"/>
            <consortium name="Mycorrhizal Genomics Consortium"/>
            <person name="Kohler A."/>
            <person name="Kuo A."/>
            <person name="Nagy L.G."/>
            <person name="Floudas D."/>
            <person name="Copeland A."/>
            <person name="Barry K.W."/>
            <person name="Cichocki N."/>
            <person name="Veneault-Fourrey C."/>
            <person name="LaButti K."/>
            <person name="Lindquist E.A."/>
            <person name="Lipzen A."/>
            <person name="Lundell T."/>
            <person name="Morin E."/>
            <person name="Murat C."/>
            <person name="Riley R."/>
            <person name="Ohm R."/>
            <person name="Sun H."/>
            <person name="Tunlid A."/>
            <person name="Henrissat B."/>
            <person name="Grigoriev I.V."/>
            <person name="Hibbett D.S."/>
            <person name="Martin F."/>
        </authorList>
    </citation>
    <scope>NUCLEOTIDE SEQUENCE [LARGE SCALE GENOMIC DNA]</scope>
    <source>
        <strain evidence="2 3">Koide BX008</strain>
    </source>
</reference>
<dbReference type="InParanoid" id="A0A0C2WEE0"/>
<dbReference type="HOGENOM" id="CLU_416152_0_0_1"/>
<feature type="region of interest" description="Disordered" evidence="1">
    <location>
        <begin position="565"/>
        <end position="595"/>
    </location>
</feature>
<evidence type="ECO:0000313" key="3">
    <source>
        <dbReference type="Proteomes" id="UP000054549"/>
    </source>
</evidence>
<name>A0A0C2WEE0_AMAMK</name>
<sequence>MAPRHWAEPEQLEFLRSKLDAFIQAQKSKQFDPFWSSLQSEWFQKWPEEGQGEVQSEQAEGQRCMVGERMEKRIGQLKNWFNNSSKTNRAPKKAQQFVFKPQKATRLLQASEMYAKENYDTVIRPMVDNEIAGQRVARSEKLSIVRRKMREAFEAAPEEEKKKVQEKLVKLKDNRSNLSKNDNDEELERTPEDYACAIHELPEVLSDFFTEVSRKTGWAFTLICGGPDPLNGGRIRTMGQHIGENVLGHNFGQSHPTYQDTYVVPYAQFLDQIYPHDVCQQRALQKNAEYTDTSNLLAASCFNTPKEVQLSSDLPSSPSTLLAEPLHSTTWEEPQVGPGVHPEMNTTNTTSLTDPPAMKETPAPRVSYDTVSNMFSSFSNNLAHPDTSSLFNFNGYDDLPQAGMDLDPTLEPSLTNWTGWSEEEMNMMFAGNDANTWQNLTASIPTDSLTQTPIDPTWLSFPTAFDTSDMNIAAQQSVVRQPLSNIDIAQHPSYVYGSTMQFQSMQPVTGTEGASINDGHNSPLFATPATQLEMGAEGSSTNELEGMHPSSENDRVVPETIQAIKPRKKKAVQRENNKENSENIDSTTRSARTRKAAASKEIVAITETVRDTPPTWLTYAEDYLSDERLGNEWMDCVKAWLAFEASFGYTEASASAPGI</sequence>
<gene>
    <name evidence="2" type="ORF">M378DRAFT_18405</name>
</gene>
<evidence type="ECO:0000256" key="1">
    <source>
        <dbReference type="SAM" id="MobiDB-lite"/>
    </source>
</evidence>
<dbReference type="OrthoDB" id="2803783at2759"/>
<dbReference type="STRING" id="946122.A0A0C2WEE0"/>
<dbReference type="AlphaFoldDB" id="A0A0C2WEE0"/>
<dbReference type="EMBL" id="KN818596">
    <property type="protein sequence ID" value="KIL54941.1"/>
    <property type="molecule type" value="Genomic_DNA"/>
</dbReference>
<dbReference type="Proteomes" id="UP000054549">
    <property type="component" value="Unassembled WGS sequence"/>
</dbReference>
<accession>A0A0C2WEE0</accession>
<organism evidence="2 3">
    <name type="scientific">Amanita muscaria (strain Koide BX008)</name>
    <dbReference type="NCBI Taxonomy" id="946122"/>
    <lineage>
        <taxon>Eukaryota</taxon>
        <taxon>Fungi</taxon>
        <taxon>Dikarya</taxon>
        <taxon>Basidiomycota</taxon>
        <taxon>Agaricomycotina</taxon>
        <taxon>Agaricomycetes</taxon>
        <taxon>Agaricomycetidae</taxon>
        <taxon>Agaricales</taxon>
        <taxon>Pluteineae</taxon>
        <taxon>Amanitaceae</taxon>
        <taxon>Amanita</taxon>
    </lineage>
</organism>
<feature type="compositionally biased region" description="Basic and acidic residues" evidence="1">
    <location>
        <begin position="572"/>
        <end position="581"/>
    </location>
</feature>
<keyword evidence="3" id="KW-1185">Reference proteome</keyword>